<protein>
    <recommendedName>
        <fullName evidence="3">S1 motif domain-containing protein</fullName>
    </recommendedName>
</protein>
<feature type="compositionally biased region" description="Basic and acidic residues" evidence="2">
    <location>
        <begin position="631"/>
        <end position="646"/>
    </location>
</feature>
<keyword evidence="1" id="KW-0175">Coiled coil</keyword>
<dbReference type="EMBL" id="LR862133">
    <property type="protein sequence ID" value="CAD1838995.1"/>
    <property type="molecule type" value="Genomic_DNA"/>
</dbReference>
<feature type="region of interest" description="Disordered" evidence="2">
    <location>
        <begin position="631"/>
        <end position="699"/>
    </location>
</feature>
<dbReference type="PROSITE" id="PS50126">
    <property type="entry name" value="S1"/>
    <property type="match status" value="1"/>
</dbReference>
<dbReference type="AlphaFoldDB" id="A0A6V7Q819"/>
<evidence type="ECO:0000256" key="2">
    <source>
        <dbReference type="SAM" id="MobiDB-lite"/>
    </source>
</evidence>
<accession>A0A6V7Q819</accession>
<evidence type="ECO:0000256" key="1">
    <source>
        <dbReference type="SAM" id="Coils"/>
    </source>
</evidence>
<evidence type="ECO:0000313" key="4">
    <source>
        <dbReference type="EMBL" id="CAD1838995.1"/>
    </source>
</evidence>
<dbReference type="GO" id="GO:0000427">
    <property type="term" value="C:plastid-encoded plastid RNA polymerase complex"/>
    <property type="evidence" value="ECO:0007669"/>
    <property type="project" value="InterPro"/>
</dbReference>
<feature type="region of interest" description="Disordered" evidence="2">
    <location>
        <begin position="586"/>
        <end position="610"/>
    </location>
</feature>
<dbReference type="InterPro" id="IPR044967">
    <property type="entry name" value="PTAC10"/>
</dbReference>
<reference evidence="4" key="1">
    <citation type="submission" date="2020-07" db="EMBL/GenBank/DDBJ databases">
        <authorList>
            <person name="Lin J."/>
        </authorList>
    </citation>
    <scope>NUCLEOTIDE SEQUENCE</scope>
</reference>
<feature type="coiled-coil region" evidence="1">
    <location>
        <begin position="481"/>
        <end position="515"/>
    </location>
</feature>
<proteinExistence type="predicted"/>
<feature type="compositionally biased region" description="Basic residues" evidence="2">
    <location>
        <begin position="39"/>
        <end position="48"/>
    </location>
</feature>
<dbReference type="GO" id="GO:0003723">
    <property type="term" value="F:RNA binding"/>
    <property type="evidence" value="ECO:0007669"/>
    <property type="project" value="InterPro"/>
</dbReference>
<dbReference type="PANTHER" id="PTHR36371">
    <property type="entry name" value="PROTEIN PLASTID TRANSCRIPTIONALLY ACTIVE 10"/>
    <property type="match status" value="1"/>
</dbReference>
<feature type="compositionally biased region" description="Acidic residues" evidence="2">
    <location>
        <begin position="647"/>
        <end position="664"/>
    </location>
</feature>
<gene>
    <name evidence="4" type="ORF">CB5_LOCUS22206</name>
</gene>
<name>A0A6V7Q819_ANACO</name>
<feature type="region of interest" description="Disordered" evidence="2">
    <location>
        <begin position="38"/>
        <end position="185"/>
    </location>
</feature>
<organism evidence="4">
    <name type="scientific">Ananas comosus var. bracteatus</name>
    <name type="common">red pineapple</name>
    <dbReference type="NCBI Taxonomy" id="296719"/>
    <lineage>
        <taxon>Eukaryota</taxon>
        <taxon>Viridiplantae</taxon>
        <taxon>Streptophyta</taxon>
        <taxon>Embryophyta</taxon>
        <taxon>Tracheophyta</taxon>
        <taxon>Spermatophyta</taxon>
        <taxon>Magnoliopsida</taxon>
        <taxon>Liliopsida</taxon>
        <taxon>Poales</taxon>
        <taxon>Bromeliaceae</taxon>
        <taxon>Bromelioideae</taxon>
        <taxon>Ananas</taxon>
    </lineage>
</organism>
<feature type="domain" description="S1 motif" evidence="3">
    <location>
        <begin position="287"/>
        <end position="355"/>
    </location>
</feature>
<feature type="compositionally biased region" description="Basic residues" evidence="2">
    <location>
        <begin position="154"/>
        <end position="168"/>
    </location>
</feature>
<evidence type="ECO:0000259" key="3">
    <source>
        <dbReference type="PROSITE" id="PS50126"/>
    </source>
</evidence>
<sequence>MNALKFHYHHHLFLSPPPPLPLLLRPKTLTLTLTLTLTPHRRRRRRRCSPLSLPRAAGPYAADEFPAGEPADDEAFLAAFRPERRSPRRRRGAATGSSGAGPLGGDPHPRGRFRPQEPQRGRGGPPPIPRRRRGLPHAHPLLPPPQDGRERSLRGRVPRAPVRRQGRHPRPDRNPLGRSPRPAVAAAAGLAAPGWEVDPAELEFIREAHRMQAERVDLDAEPEKDKEAVALERYKVFLKQYKEWAAANRNRLEEESYKFDQDYYPGRRKRGKDYKEDMLELPFFYPGQICRGKVVTLHLHQGAFVDIGCVHDGWVPIKGNDWYWIRHHIKVGMHVFVEILAKRDPYRFRFPIEMRFVYPNIDHLIFNRFDFPPIFHREEDTNPEELWRESGRPPIPRKRPTVKMEEQSLLSDHPYVDKACFFGSLHLWQLHNAEQMILDHEEENPDKYKDKKYESTVDATFDEENSVEYTKAYYKKALLPKTILNTDIKELDLDAARAERQLNKKLKKEAEERGEEYKVPKLRRNVEMDEYDLMHWRRSLEEREALIRDISCRKALGLPIEEPGRYVDEKKVWGKDHYDPTSPLYRYDYWGEPKNSEKSKQERMTEDHNQSIVGKGTVWYEMSYEEAIEQRMQREAEAKAKPKEQAEENNQEEEEEDDDDDGIDFDYSILDAPSASSTSKPVVNGTESPRMSDEGMFEN</sequence>
<feature type="compositionally biased region" description="Polar residues" evidence="2">
    <location>
        <begin position="674"/>
        <end position="689"/>
    </location>
</feature>
<dbReference type="GO" id="GO:0009507">
    <property type="term" value="C:chloroplast"/>
    <property type="evidence" value="ECO:0007669"/>
    <property type="project" value="TreeGrafter"/>
</dbReference>
<dbReference type="InterPro" id="IPR003029">
    <property type="entry name" value="S1_domain"/>
</dbReference>
<feature type="compositionally biased region" description="Basic and acidic residues" evidence="2">
    <location>
        <begin position="589"/>
        <end position="609"/>
    </location>
</feature>
<dbReference type="PANTHER" id="PTHR36371:SF1">
    <property type="entry name" value="PROTEIN PLASTID TRANSCRIPTIONALLY ACTIVE 10"/>
    <property type="match status" value="1"/>
</dbReference>